<feature type="compositionally biased region" description="Basic and acidic residues" evidence="1">
    <location>
        <begin position="1"/>
        <end position="31"/>
    </location>
</feature>
<evidence type="ECO:0000313" key="2">
    <source>
        <dbReference type="EMBL" id="EGC41590.1"/>
    </source>
</evidence>
<gene>
    <name evidence="2" type="ORF">HCEG_00952</name>
</gene>
<proteinExistence type="predicted"/>
<dbReference type="Proteomes" id="UP000008142">
    <property type="component" value="Unassembled WGS sequence"/>
</dbReference>
<protein>
    <submittedName>
        <fullName evidence="2">Predicted protein</fullName>
    </submittedName>
</protein>
<accession>F0U7B6</accession>
<dbReference type="EMBL" id="DS990636">
    <property type="protein sequence ID" value="EGC41590.1"/>
    <property type="molecule type" value="Genomic_DNA"/>
</dbReference>
<evidence type="ECO:0000256" key="1">
    <source>
        <dbReference type="SAM" id="MobiDB-lite"/>
    </source>
</evidence>
<dbReference type="AlphaFoldDB" id="F0U7B6"/>
<evidence type="ECO:0000313" key="3">
    <source>
        <dbReference type="Proteomes" id="UP000008142"/>
    </source>
</evidence>
<reference evidence="3" key="1">
    <citation type="submission" date="2008-07" db="EMBL/GenBank/DDBJ databases">
        <title>Annotation of Ajellomyces capsulatus strain H88.</title>
        <authorList>
            <person name="Champion M."/>
            <person name="Cuomo C."/>
            <person name="Ma L.-J."/>
            <person name="Henn M.R."/>
            <person name="Sil A."/>
            <person name="Goldman B."/>
            <person name="Young S.K."/>
            <person name="Kodira C.D."/>
            <person name="Zeng Q."/>
            <person name="Koehrsen M."/>
            <person name="Alvarado L."/>
            <person name="Berlin A."/>
            <person name="Borenstein D."/>
            <person name="Chen Z."/>
            <person name="Engels R."/>
            <person name="Freedman E."/>
            <person name="Gellesch M."/>
            <person name="Goldberg J."/>
            <person name="Griggs A."/>
            <person name="Gujja S."/>
            <person name="Heiman D."/>
            <person name="Hepburn T."/>
            <person name="Howarth C."/>
            <person name="Jen D."/>
            <person name="Larson L."/>
            <person name="Lewis B."/>
            <person name="Mehta T."/>
            <person name="Park D."/>
            <person name="Pearson M."/>
            <person name="Roberts A."/>
            <person name="Saif S."/>
            <person name="Shea T."/>
            <person name="Shenoy N."/>
            <person name="Sisk P."/>
            <person name="Stolte C."/>
            <person name="Sykes S."/>
            <person name="Walk T."/>
            <person name="White J."/>
            <person name="Yandava C."/>
            <person name="Klein B."/>
            <person name="McEwen J.G."/>
            <person name="Puccia R."/>
            <person name="Goldman G.H."/>
            <person name="Felipe M.S."/>
            <person name="Nino-Vega G."/>
            <person name="San-Blas G."/>
            <person name="Taylor J."/>
            <person name="Mendoza L."/>
            <person name="Galagan J."/>
            <person name="Nusbaum C."/>
            <person name="Birren B."/>
        </authorList>
    </citation>
    <scope>NUCLEOTIDE SEQUENCE [LARGE SCALE GENOMIC DNA]</scope>
    <source>
        <strain evidence="3">H88</strain>
    </source>
</reference>
<sequence length="100" mass="11035">MDVVDLEKGEEKLTDEKEKSKEKRKEEAVKEKWRRRRRRRESNATGFRGDCGGRATQPDSAGTVEGGNGIILCIWRRMFNGGGFSAVGAPARGHANACLG</sequence>
<feature type="region of interest" description="Disordered" evidence="1">
    <location>
        <begin position="1"/>
        <end position="62"/>
    </location>
</feature>
<name>F0U7B6_AJEC8</name>
<organism evidence="3">
    <name type="scientific">Ajellomyces capsulatus (strain H88)</name>
    <name type="common">Darling's disease fungus</name>
    <name type="synonym">Histoplasma capsulatum</name>
    <dbReference type="NCBI Taxonomy" id="544711"/>
    <lineage>
        <taxon>Eukaryota</taxon>
        <taxon>Fungi</taxon>
        <taxon>Dikarya</taxon>
        <taxon>Ascomycota</taxon>
        <taxon>Pezizomycotina</taxon>
        <taxon>Eurotiomycetes</taxon>
        <taxon>Eurotiomycetidae</taxon>
        <taxon>Onygenales</taxon>
        <taxon>Ajellomycetaceae</taxon>
        <taxon>Histoplasma</taxon>
    </lineage>
</organism>
<dbReference type="HOGENOM" id="CLU_2305201_0_0_1"/>